<comment type="caution">
    <text evidence="2">The sequence shown here is derived from an EMBL/GenBank/DDBJ whole genome shotgun (WGS) entry which is preliminary data.</text>
</comment>
<evidence type="ECO:0008006" key="4">
    <source>
        <dbReference type="Google" id="ProtNLM"/>
    </source>
</evidence>
<protein>
    <recommendedName>
        <fullName evidence="4">Helix-turn-helix domain-containing protein</fullName>
    </recommendedName>
</protein>
<proteinExistence type="predicted"/>
<sequence>MSNFVHTLAQWRVVGSATKKAVLLYLADRASDDGSGIWMSKATAAAHLELSKRSVQKVIGELEADALVSQVGQRPCEHGYTVEYRINIDVLKQLPEIATKGGGRPRKKGVNEVHGVNLVQGEGRTTFTGRGEPDSPKPSIEPSIEPSNTPQPPQGERDLFAGDDQGDKAPPAPTEDQHFEEFWQAYPKKAGKPAARKAFAKAVKRAPAEVIIRGARLYASWLSSPPRAGEFRPSAKHPQGWLNDDRWEDDVLKGMADPQQVSRADRARRFDPPSWQPVVR</sequence>
<feature type="region of interest" description="Disordered" evidence="1">
    <location>
        <begin position="251"/>
        <end position="280"/>
    </location>
</feature>
<dbReference type="RefSeq" id="WP_160895210.1">
    <property type="nucleotide sequence ID" value="NZ_WUMU01000016.1"/>
</dbReference>
<feature type="compositionally biased region" description="Low complexity" evidence="1">
    <location>
        <begin position="137"/>
        <end position="147"/>
    </location>
</feature>
<accession>A0A6L7G602</accession>
<organism evidence="2 3">
    <name type="scientific">Pseudooceanicola albus</name>
    <dbReference type="NCBI Taxonomy" id="2692189"/>
    <lineage>
        <taxon>Bacteria</taxon>
        <taxon>Pseudomonadati</taxon>
        <taxon>Pseudomonadota</taxon>
        <taxon>Alphaproteobacteria</taxon>
        <taxon>Rhodobacterales</taxon>
        <taxon>Paracoccaceae</taxon>
        <taxon>Pseudooceanicola</taxon>
    </lineage>
</organism>
<keyword evidence="3" id="KW-1185">Reference proteome</keyword>
<dbReference type="EMBL" id="WUMU01000016">
    <property type="protein sequence ID" value="MXN19092.1"/>
    <property type="molecule type" value="Genomic_DNA"/>
</dbReference>
<feature type="compositionally biased region" description="Low complexity" evidence="1">
    <location>
        <begin position="121"/>
        <end position="130"/>
    </location>
</feature>
<dbReference type="Pfam" id="PF13730">
    <property type="entry name" value="HTH_36"/>
    <property type="match status" value="1"/>
</dbReference>
<feature type="region of interest" description="Disordered" evidence="1">
    <location>
        <begin position="98"/>
        <end position="176"/>
    </location>
</feature>
<evidence type="ECO:0000256" key="1">
    <source>
        <dbReference type="SAM" id="MobiDB-lite"/>
    </source>
</evidence>
<gene>
    <name evidence="2" type="ORF">GR170_14710</name>
</gene>
<dbReference type="Proteomes" id="UP000477911">
    <property type="component" value="Unassembled WGS sequence"/>
</dbReference>
<name>A0A6L7G602_9RHOB</name>
<evidence type="ECO:0000313" key="3">
    <source>
        <dbReference type="Proteomes" id="UP000477911"/>
    </source>
</evidence>
<evidence type="ECO:0000313" key="2">
    <source>
        <dbReference type="EMBL" id="MXN19092.1"/>
    </source>
</evidence>
<dbReference type="AlphaFoldDB" id="A0A6L7G602"/>
<reference evidence="2 3" key="1">
    <citation type="submission" date="2019-12" db="EMBL/GenBank/DDBJ databases">
        <authorList>
            <person name="Li M."/>
        </authorList>
    </citation>
    <scope>NUCLEOTIDE SEQUENCE [LARGE SCALE GENOMIC DNA]</scope>
    <source>
        <strain evidence="2 3">GBMRC 2024</strain>
    </source>
</reference>